<sequence>MPAPPDWLKTMANQVAALMYDVDVLAPIGCHFFHHHSRDEWEVTLFASNTEIVGGEWDGVLAPSKFCLDILKLRDIFDEITALYWQALPVSYDDQLGAHVSVEAVYEGHQVWVRVLSESPEEFEPGRRIEAYEFDLKEIW</sequence>
<accession>A0A517PU32</accession>
<dbReference type="AlphaFoldDB" id="A0A517PU32"/>
<dbReference type="EMBL" id="CP036266">
    <property type="protein sequence ID" value="QDT22895.1"/>
    <property type="molecule type" value="Genomic_DNA"/>
</dbReference>
<evidence type="ECO:0000313" key="2">
    <source>
        <dbReference type="Proteomes" id="UP000320421"/>
    </source>
</evidence>
<evidence type="ECO:0000313" key="1">
    <source>
        <dbReference type="EMBL" id="QDT22895.1"/>
    </source>
</evidence>
<keyword evidence="2" id="KW-1185">Reference proteome</keyword>
<dbReference type="OrthoDB" id="215530at2"/>
<reference evidence="1 2" key="1">
    <citation type="submission" date="2019-02" db="EMBL/GenBank/DDBJ databases">
        <title>Deep-cultivation of Planctomycetes and their phenomic and genomic characterization uncovers novel biology.</title>
        <authorList>
            <person name="Wiegand S."/>
            <person name="Jogler M."/>
            <person name="Boedeker C."/>
            <person name="Pinto D."/>
            <person name="Vollmers J."/>
            <person name="Rivas-Marin E."/>
            <person name="Kohn T."/>
            <person name="Peeters S.H."/>
            <person name="Heuer A."/>
            <person name="Rast P."/>
            <person name="Oberbeckmann S."/>
            <person name="Bunk B."/>
            <person name="Jeske O."/>
            <person name="Meyerdierks A."/>
            <person name="Storesund J.E."/>
            <person name="Kallscheuer N."/>
            <person name="Luecker S."/>
            <person name="Lage O.M."/>
            <person name="Pohl T."/>
            <person name="Merkel B.J."/>
            <person name="Hornburger P."/>
            <person name="Mueller R.-W."/>
            <person name="Bruemmer F."/>
            <person name="Labrenz M."/>
            <person name="Spormann A.M."/>
            <person name="Op den Camp H."/>
            <person name="Overmann J."/>
            <person name="Amann R."/>
            <person name="Jetten M.S.M."/>
            <person name="Mascher T."/>
            <person name="Medema M.H."/>
            <person name="Devos D.P."/>
            <person name="Kaster A.-K."/>
            <person name="Ovreas L."/>
            <person name="Rohde M."/>
            <person name="Galperin M.Y."/>
            <person name="Jogler C."/>
        </authorList>
    </citation>
    <scope>NUCLEOTIDE SEQUENCE [LARGE SCALE GENOMIC DNA]</scope>
    <source>
        <strain evidence="1 2">HG66A1</strain>
    </source>
</reference>
<name>A0A517PU32_9PLAN</name>
<gene>
    <name evidence="1" type="ORF">HG66A1_47060</name>
</gene>
<protein>
    <submittedName>
        <fullName evidence="1">Uncharacterized protein</fullName>
    </submittedName>
</protein>
<dbReference type="Proteomes" id="UP000320421">
    <property type="component" value="Chromosome"/>
</dbReference>
<organism evidence="1 2">
    <name type="scientific">Gimesia chilikensis</name>
    <dbReference type="NCBI Taxonomy" id="2605989"/>
    <lineage>
        <taxon>Bacteria</taxon>
        <taxon>Pseudomonadati</taxon>
        <taxon>Planctomycetota</taxon>
        <taxon>Planctomycetia</taxon>
        <taxon>Planctomycetales</taxon>
        <taxon>Planctomycetaceae</taxon>
        <taxon>Gimesia</taxon>
    </lineage>
</organism>
<proteinExistence type="predicted"/>
<dbReference type="RefSeq" id="WP_145189480.1">
    <property type="nucleotide sequence ID" value="NZ_CP036266.1"/>
</dbReference>